<name>A0ABS8RLP8_DATST</name>
<keyword evidence="2" id="KW-1185">Reference proteome</keyword>
<protein>
    <submittedName>
        <fullName evidence="1">Uncharacterized protein</fullName>
    </submittedName>
</protein>
<organism evidence="1 2">
    <name type="scientific">Datura stramonium</name>
    <name type="common">Jimsonweed</name>
    <name type="synonym">Common thornapple</name>
    <dbReference type="NCBI Taxonomy" id="4076"/>
    <lineage>
        <taxon>Eukaryota</taxon>
        <taxon>Viridiplantae</taxon>
        <taxon>Streptophyta</taxon>
        <taxon>Embryophyta</taxon>
        <taxon>Tracheophyta</taxon>
        <taxon>Spermatophyta</taxon>
        <taxon>Magnoliopsida</taxon>
        <taxon>eudicotyledons</taxon>
        <taxon>Gunneridae</taxon>
        <taxon>Pentapetalae</taxon>
        <taxon>asterids</taxon>
        <taxon>lamiids</taxon>
        <taxon>Solanales</taxon>
        <taxon>Solanaceae</taxon>
        <taxon>Solanoideae</taxon>
        <taxon>Datureae</taxon>
        <taxon>Datura</taxon>
    </lineage>
</organism>
<evidence type="ECO:0000313" key="1">
    <source>
        <dbReference type="EMBL" id="MCD7446945.1"/>
    </source>
</evidence>
<comment type="caution">
    <text evidence="1">The sequence shown here is derived from an EMBL/GenBank/DDBJ whole genome shotgun (WGS) entry which is preliminary data.</text>
</comment>
<reference evidence="1 2" key="1">
    <citation type="journal article" date="2021" name="BMC Genomics">
        <title>Datura genome reveals duplications of psychoactive alkaloid biosynthetic genes and high mutation rate following tissue culture.</title>
        <authorList>
            <person name="Rajewski A."/>
            <person name="Carter-House D."/>
            <person name="Stajich J."/>
            <person name="Litt A."/>
        </authorList>
    </citation>
    <scope>NUCLEOTIDE SEQUENCE [LARGE SCALE GENOMIC DNA]</scope>
    <source>
        <strain evidence="1">AR-01</strain>
    </source>
</reference>
<proteinExistence type="predicted"/>
<feature type="non-terminal residue" evidence="1">
    <location>
        <position position="1"/>
    </location>
</feature>
<dbReference type="Proteomes" id="UP000823775">
    <property type="component" value="Unassembled WGS sequence"/>
</dbReference>
<accession>A0ABS8RLP8</accession>
<evidence type="ECO:0000313" key="2">
    <source>
        <dbReference type="Proteomes" id="UP000823775"/>
    </source>
</evidence>
<gene>
    <name evidence="1" type="ORF">HAX54_019756</name>
</gene>
<dbReference type="EMBL" id="JACEIK010000024">
    <property type="protein sequence ID" value="MCD7446945.1"/>
    <property type="molecule type" value="Genomic_DNA"/>
</dbReference>
<sequence>ESVVGGPCDDSEATASQVLMDKAKLLGENDRLHQENEEIQVHLAHNEKIATDRHNDLMNLIRKLSPLSIASSSIASQSSPSAPAP</sequence>